<keyword evidence="3" id="KW-0862">Zinc</keyword>
<dbReference type="InterPro" id="IPR013083">
    <property type="entry name" value="Znf_RING/FYVE/PHD"/>
</dbReference>
<dbReference type="Gene3D" id="3.30.40.10">
    <property type="entry name" value="Zinc/RING finger domain, C3HC4 (zinc finger)"/>
    <property type="match status" value="2"/>
</dbReference>
<dbReference type="InterPro" id="IPR001841">
    <property type="entry name" value="Znf_RING"/>
</dbReference>
<dbReference type="EMBL" id="VICG01000016">
    <property type="protein sequence ID" value="KAA8564091.1"/>
    <property type="molecule type" value="Genomic_DNA"/>
</dbReference>
<dbReference type="AlphaFoldDB" id="A0A5M9J533"/>
<dbReference type="PANTHER" id="PTHR12618:SF20">
    <property type="entry name" value="PHD AND RING FINGER DOMAIN-CONTAINING PROTEIN 1"/>
    <property type="match status" value="1"/>
</dbReference>
<evidence type="ECO:0008006" key="9">
    <source>
        <dbReference type="Google" id="ProtNLM"/>
    </source>
</evidence>
<organism evidence="7 8">
    <name type="scientific">Monilinia fructicola</name>
    <name type="common">Brown rot fungus</name>
    <name type="synonym">Ciboria fructicola</name>
    <dbReference type="NCBI Taxonomy" id="38448"/>
    <lineage>
        <taxon>Eukaryota</taxon>
        <taxon>Fungi</taxon>
        <taxon>Dikarya</taxon>
        <taxon>Ascomycota</taxon>
        <taxon>Pezizomycotina</taxon>
        <taxon>Leotiomycetes</taxon>
        <taxon>Helotiales</taxon>
        <taxon>Sclerotiniaceae</taxon>
        <taxon>Monilinia</taxon>
    </lineage>
</organism>
<dbReference type="VEuPathDB" id="FungiDB:MFRU_032g00660"/>
<reference evidence="7 8" key="1">
    <citation type="submission" date="2019-06" db="EMBL/GenBank/DDBJ databases">
        <title>Genome Sequence of the Brown Rot Fungal Pathogen Monilinia fructicola.</title>
        <authorList>
            <person name="De Miccolis Angelini R.M."/>
            <person name="Landi L."/>
            <person name="Abate D."/>
            <person name="Pollastro S."/>
            <person name="Romanazzi G."/>
            <person name="Faretra F."/>
        </authorList>
    </citation>
    <scope>NUCLEOTIDE SEQUENCE [LARGE SCALE GENOMIC DNA]</scope>
    <source>
        <strain evidence="7 8">Mfrc123</strain>
    </source>
</reference>
<name>A0A5M9J533_MONFR</name>
<sequence>MIEASSEERERERELELELEPHPHRPHHHNNNPGVLQLPQLVAQIKPCDHVLHDDCLREWSQKANSCPICRTSFNLVVVLDRVGGTVQSEYAVEDRKQTAEFDLAEWQLNNPEQFDEEEEVRVCPICEQSDQEDVLLLCFRCDAPYHTHCLGLSDLPGGTWYCMECVEDGAFSQHESIGWTRANNPSFGWKYQQNSG</sequence>
<dbReference type="PROSITE" id="PS50016">
    <property type="entry name" value="ZF_PHD_2"/>
    <property type="match status" value="1"/>
</dbReference>
<dbReference type="PROSITE" id="PS01359">
    <property type="entry name" value="ZF_PHD_1"/>
    <property type="match status" value="1"/>
</dbReference>
<keyword evidence="8" id="KW-1185">Reference proteome</keyword>
<feature type="domain" description="RING-type" evidence="6">
    <location>
        <begin position="47"/>
        <end position="71"/>
    </location>
</feature>
<proteinExistence type="predicted"/>
<evidence type="ECO:0000256" key="2">
    <source>
        <dbReference type="ARBA" id="ARBA00022771"/>
    </source>
</evidence>
<dbReference type="InterPro" id="IPR001965">
    <property type="entry name" value="Znf_PHD"/>
</dbReference>
<dbReference type="SUPFAM" id="SSF57850">
    <property type="entry name" value="RING/U-box"/>
    <property type="match status" value="1"/>
</dbReference>
<dbReference type="InterPro" id="IPR019786">
    <property type="entry name" value="Zinc_finger_PHD-type_CS"/>
</dbReference>
<dbReference type="InterPro" id="IPR019787">
    <property type="entry name" value="Znf_PHD-finger"/>
</dbReference>
<dbReference type="Pfam" id="PF13639">
    <property type="entry name" value="zf-RING_2"/>
    <property type="match status" value="1"/>
</dbReference>
<evidence type="ECO:0000259" key="5">
    <source>
        <dbReference type="PROSITE" id="PS50016"/>
    </source>
</evidence>
<comment type="caution">
    <text evidence="7">The sequence shown here is derived from an EMBL/GenBank/DDBJ whole genome shotgun (WGS) entry which is preliminary data.</text>
</comment>
<accession>A0A5M9J533</accession>
<keyword evidence="1" id="KW-0479">Metal-binding</keyword>
<dbReference type="GO" id="GO:0008270">
    <property type="term" value="F:zinc ion binding"/>
    <property type="evidence" value="ECO:0007669"/>
    <property type="project" value="UniProtKB-KW"/>
</dbReference>
<evidence type="ECO:0000256" key="4">
    <source>
        <dbReference type="PROSITE-ProRule" id="PRU00175"/>
    </source>
</evidence>
<dbReference type="PROSITE" id="PS50089">
    <property type="entry name" value="ZF_RING_2"/>
    <property type="match status" value="1"/>
</dbReference>
<evidence type="ECO:0000259" key="6">
    <source>
        <dbReference type="PROSITE" id="PS50089"/>
    </source>
</evidence>
<dbReference type="InterPro" id="IPR011011">
    <property type="entry name" value="Znf_FYVE_PHD"/>
</dbReference>
<dbReference type="Proteomes" id="UP000322873">
    <property type="component" value="Unassembled WGS sequence"/>
</dbReference>
<dbReference type="SUPFAM" id="SSF57903">
    <property type="entry name" value="FYVE/PHD zinc finger"/>
    <property type="match status" value="1"/>
</dbReference>
<evidence type="ECO:0000256" key="3">
    <source>
        <dbReference type="ARBA" id="ARBA00022833"/>
    </source>
</evidence>
<protein>
    <recommendedName>
        <fullName evidence="9">PHD-type domain-containing protein</fullName>
    </recommendedName>
</protein>
<evidence type="ECO:0000313" key="8">
    <source>
        <dbReference type="Proteomes" id="UP000322873"/>
    </source>
</evidence>
<dbReference type="Pfam" id="PF00628">
    <property type="entry name" value="PHD"/>
    <property type="match status" value="1"/>
</dbReference>
<evidence type="ECO:0000313" key="7">
    <source>
        <dbReference type="EMBL" id="KAA8564091.1"/>
    </source>
</evidence>
<dbReference type="SMART" id="SM00249">
    <property type="entry name" value="PHD"/>
    <property type="match status" value="1"/>
</dbReference>
<gene>
    <name evidence="7" type="ORF">EYC84_012077</name>
</gene>
<dbReference type="InterPro" id="IPR047157">
    <property type="entry name" value="PHRF1/Atg35"/>
</dbReference>
<keyword evidence="2 4" id="KW-0863">Zinc-finger</keyword>
<evidence type="ECO:0000256" key="1">
    <source>
        <dbReference type="ARBA" id="ARBA00022723"/>
    </source>
</evidence>
<feature type="domain" description="PHD-type" evidence="5">
    <location>
        <begin position="121"/>
        <end position="169"/>
    </location>
</feature>
<dbReference type="PANTHER" id="PTHR12618">
    <property type="entry name" value="PHD AND RING FINGER DOMAIN-CONTAINING PROTEIN 1"/>
    <property type="match status" value="1"/>
</dbReference>